<dbReference type="Pfam" id="PF12680">
    <property type="entry name" value="SnoaL_2"/>
    <property type="match status" value="1"/>
</dbReference>
<accession>A0ABV6M489</accession>
<organism evidence="2 3">
    <name type="scientific">Phytohabitans kaempferiae</name>
    <dbReference type="NCBI Taxonomy" id="1620943"/>
    <lineage>
        <taxon>Bacteria</taxon>
        <taxon>Bacillati</taxon>
        <taxon>Actinomycetota</taxon>
        <taxon>Actinomycetes</taxon>
        <taxon>Micromonosporales</taxon>
        <taxon>Micromonosporaceae</taxon>
    </lineage>
</organism>
<evidence type="ECO:0000259" key="1">
    <source>
        <dbReference type="Pfam" id="PF12680"/>
    </source>
</evidence>
<dbReference type="Gene3D" id="3.10.450.50">
    <property type="match status" value="1"/>
</dbReference>
<protein>
    <submittedName>
        <fullName evidence="2">YybH family protein</fullName>
    </submittedName>
</protein>
<dbReference type="RefSeq" id="WP_377252288.1">
    <property type="nucleotide sequence ID" value="NZ_JBHLUH010000035.1"/>
</dbReference>
<comment type="caution">
    <text evidence="2">The sequence shown here is derived from an EMBL/GenBank/DDBJ whole genome shotgun (WGS) entry which is preliminary data.</text>
</comment>
<feature type="domain" description="SnoaL-like" evidence="1">
    <location>
        <begin position="10"/>
        <end position="109"/>
    </location>
</feature>
<gene>
    <name evidence="2" type="ORF">ACFFIA_17670</name>
</gene>
<dbReference type="Proteomes" id="UP001589867">
    <property type="component" value="Unassembled WGS sequence"/>
</dbReference>
<proteinExistence type="predicted"/>
<sequence length="121" mass="13727">MEHSDVLGWVDAYERAWRSPGTETLGEIFTEGASYLQGPWDEPVVGLPAIAEMWEAERAGPDEAFDMSCEVVAVDGDTAVVRAEVRYGPPHDQEWRDLWILRFEADGRCRWFEEWPIAPSG</sequence>
<dbReference type="SUPFAM" id="SSF54427">
    <property type="entry name" value="NTF2-like"/>
    <property type="match status" value="1"/>
</dbReference>
<evidence type="ECO:0000313" key="2">
    <source>
        <dbReference type="EMBL" id="MFC0529486.1"/>
    </source>
</evidence>
<name>A0ABV6M489_9ACTN</name>
<evidence type="ECO:0000313" key="3">
    <source>
        <dbReference type="Proteomes" id="UP001589867"/>
    </source>
</evidence>
<keyword evidence="3" id="KW-1185">Reference proteome</keyword>
<dbReference type="EMBL" id="JBHLUH010000035">
    <property type="protein sequence ID" value="MFC0529486.1"/>
    <property type="molecule type" value="Genomic_DNA"/>
</dbReference>
<reference evidence="2 3" key="1">
    <citation type="submission" date="2024-09" db="EMBL/GenBank/DDBJ databases">
        <authorList>
            <person name="Sun Q."/>
            <person name="Mori K."/>
        </authorList>
    </citation>
    <scope>NUCLEOTIDE SEQUENCE [LARGE SCALE GENOMIC DNA]</scope>
    <source>
        <strain evidence="2 3">TBRC 3947</strain>
    </source>
</reference>
<dbReference type="InterPro" id="IPR037401">
    <property type="entry name" value="SnoaL-like"/>
</dbReference>
<dbReference type="InterPro" id="IPR032710">
    <property type="entry name" value="NTF2-like_dom_sf"/>
</dbReference>